<reference evidence="2 5" key="2">
    <citation type="submission" date="2023-11" db="EMBL/GenBank/DDBJ databases">
        <title>MicrobeMod: A computational toolkit for identifying prokaryotic methylation and restriction-modification with nanopore sequencing.</title>
        <authorList>
            <person name="Crits-Christoph A."/>
            <person name="Kang S.C."/>
            <person name="Lee H."/>
            <person name="Ostrov N."/>
        </authorList>
    </citation>
    <scope>NUCLEOTIDE SEQUENCE [LARGE SCALE GENOMIC DNA]</scope>
    <source>
        <strain evidence="2 5">ATCC 29145</strain>
    </source>
</reference>
<proteinExistence type="predicted"/>
<dbReference type="SUPFAM" id="SSF140931">
    <property type="entry name" value="Fic-like"/>
    <property type="match status" value="1"/>
</dbReference>
<evidence type="ECO:0000313" key="3">
    <source>
        <dbReference type="EMBL" id="QCO09071.1"/>
    </source>
</evidence>
<dbReference type="PANTHER" id="PTHR39426:SF1">
    <property type="entry name" value="HOMOLOGY TO DEATH-ON-CURING PROTEIN OF PHAGE P1"/>
    <property type="match status" value="1"/>
</dbReference>
<dbReference type="Gene3D" id="1.20.120.1870">
    <property type="entry name" value="Fic/DOC protein, Fido domain"/>
    <property type="match status" value="1"/>
</dbReference>
<dbReference type="RefSeq" id="WP_035670312.1">
    <property type="nucleotide sequence ID" value="NZ_CP012914.1"/>
</dbReference>
<dbReference type="PIRSF" id="PIRSF018297">
    <property type="entry name" value="Doc"/>
    <property type="match status" value="1"/>
</dbReference>
<dbReference type="InterPro" id="IPR053737">
    <property type="entry name" value="Type_II_TA_Toxin"/>
</dbReference>
<reference evidence="3 4" key="1">
    <citation type="submission" date="2018-09" db="EMBL/GenBank/DDBJ databases">
        <title>Whole genome based analysis of evolution and adaptive divergence in Indian and Brazilian strains of Azospirillum brasilense.</title>
        <authorList>
            <person name="Singh C."/>
            <person name="Tripathi A.K."/>
        </authorList>
    </citation>
    <scope>NUCLEOTIDE SEQUENCE [LARGE SCALE GENOMIC DNA]</scope>
    <source>
        <strain evidence="3 4">MTCC4038</strain>
    </source>
</reference>
<name>A0A0P0EUA8_AZOBR</name>
<dbReference type="EMBL" id="JAWXYC010000004">
    <property type="protein sequence ID" value="MDX5952584.1"/>
    <property type="molecule type" value="Genomic_DNA"/>
</dbReference>
<protein>
    <submittedName>
        <fullName evidence="3">Type II toxin-antitoxin system death-on-curing family toxin</fullName>
    </submittedName>
</protein>
<dbReference type="NCBIfam" id="TIGR01550">
    <property type="entry name" value="DOC_P1"/>
    <property type="match status" value="1"/>
</dbReference>
<evidence type="ECO:0000259" key="1">
    <source>
        <dbReference type="PROSITE" id="PS51459"/>
    </source>
</evidence>
<evidence type="ECO:0000313" key="4">
    <source>
        <dbReference type="Proteomes" id="UP000298774"/>
    </source>
</evidence>
<dbReference type="PANTHER" id="PTHR39426">
    <property type="entry name" value="HOMOLOGY TO DEATH-ON-CURING PROTEIN OF PHAGE P1"/>
    <property type="match status" value="1"/>
</dbReference>
<dbReference type="InterPro" id="IPR006440">
    <property type="entry name" value="Doc"/>
</dbReference>
<dbReference type="Pfam" id="PF02661">
    <property type="entry name" value="Fic"/>
    <property type="match status" value="1"/>
</dbReference>
<dbReference type="PROSITE" id="PS51459">
    <property type="entry name" value="FIDO"/>
    <property type="match status" value="1"/>
</dbReference>
<dbReference type="AlphaFoldDB" id="A0A0P0EUA8"/>
<dbReference type="Proteomes" id="UP001277471">
    <property type="component" value="Unassembled WGS sequence"/>
</dbReference>
<feature type="domain" description="Fido" evidence="1">
    <location>
        <begin position="14"/>
        <end position="132"/>
    </location>
</feature>
<accession>A0A0P0EUA8</accession>
<gene>
    <name evidence="3" type="ORF">D3868_08500</name>
    <name evidence="2" type="ORF">SIM66_15510</name>
</gene>
<evidence type="ECO:0000313" key="5">
    <source>
        <dbReference type="Proteomes" id="UP001277471"/>
    </source>
</evidence>
<dbReference type="Proteomes" id="UP000298774">
    <property type="component" value="Chromosome"/>
</dbReference>
<evidence type="ECO:0000313" key="2">
    <source>
        <dbReference type="EMBL" id="MDX5952584.1"/>
    </source>
</evidence>
<dbReference type="InterPro" id="IPR003812">
    <property type="entry name" value="Fido"/>
</dbReference>
<dbReference type="KEGG" id="abf:AMK58_00440"/>
<dbReference type="GeneID" id="56449778"/>
<keyword evidence="5" id="KW-1185">Reference proteome</keyword>
<dbReference type="InterPro" id="IPR036597">
    <property type="entry name" value="Fido-like_dom_sf"/>
</dbReference>
<sequence>MDHPSIQGRPYVNPPLQAVLDLHGELLLEHGGAPGMRDLGALEASLARPYQLIAYGDDRLTIFDLAAAVCVSVCRNHPFVDGNKRAAFVALGLCLGLNGFELDAAEREAADIILALAAGRLGEEAFRDWVADHCYDIGFHDMGGPES</sequence>
<dbReference type="GO" id="GO:0016301">
    <property type="term" value="F:kinase activity"/>
    <property type="evidence" value="ECO:0007669"/>
    <property type="project" value="InterPro"/>
</dbReference>
<dbReference type="EMBL" id="CP032339">
    <property type="protein sequence ID" value="QCO09071.1"/>
    <property type="molecule type" value="Genomic_DNA"/>
</dbReference>
<organism evidence="3 4">
    <name type="scientific">Azospirillum brasilense</name>
    <dbReference type="NCBI Taxonomy" id="192"/>
    <lineage>
        <taxon>Bacteria</taxon>
        <taxon>Pseudomonadati</taxon>
        <taxon>Pseudomonadota</taxon>
        <taxon>Alphaproteobacteria</taxon>
        <taxon>Rhodospirillales</taxon>
        <taxon>Azospirillaceae</taxon>
        <taxon>Azospirillum</taxon>
    </lineage>
</organism>